<dbReference type="Proteomes" id="UP000541444">
    <property type="component" value="Unassembled WGS sequence"/>
</dbReference>
<evidence type="ECO:0000313" key="1">
    <source>
        <dbReference type="EMBL" id="KAF6154177.1"/>
    </source>
</evidence>
<evidence type="ECO:0000313" key="2">
    <source>
        <dbReference type="Proteomes" id="UP000541444"/>
    </source>
</evidence>
<protein>
    <submittedName>
        <fullName evidence="1">Uncharacterized protein</fullName>
    </submittedName>
</protein>
<reference evidence="1 2" key="1">
    <citation type="journal article" date="2020" name="IScience">
        <title>Genome Sequencing of the Endangered Kingdonia uniflora (Circaeasteraceae, Ranunculales) Reveals Potential Mechanisms of Evolutionary Specialization.</title>
        <authorList>
            <person name="Sun Y."/>
            <person name="Deng T."/>
            <person name="Zhang A."/>
            <person name="Moore M.J."/>
            <person name="Landis J.B."/>
            <person name="Lin N."/>
            <person name="Zhang H."/>
            <person name="Zhang X."/>
            <person name="Huang J."/>
            <person name="Zhang X."/>
            <person name="Sun H."/>
            <person name="Wang H."/>
        </authorList>
    </citation>
    <scope>NUCLEOTIDE SEQUENCE [LARGE SCALE GENOMIC DNA]</scope>
    <source>
        <strain evidence="1">TB1705</strain>
        <tissue evidence="1">Leaf</tissue>
    </source>
</reference>
<gene>
    <name evidence="1" type="ORF">GIB67_016429</name>
</gene>
<organism evidence="1 2">
    <name type="scientific">Kingdonia uniflora</name>
    <dbReference type="NCBI Taxonomy" id="39325"/>
    <lineage>
        <taxon>Eukaryota</taxon>
        <taxon>Viridiplantae</taxon>
        <taxon>Streptophyta</taxon>
        <taxon>Embryophyta</taxon>
        <taxon>Tracheophyta</taxon>
        <taxon>Spermatophyta</taxon>
        <taxon>Magnoliopsida</taxon>
        <taxon>Ranunculales</taxon>
        <taxon>Circaeasteraceae</taxon>
        <taxon>Kingdonia</taxon>
    </lineage>
</organism>
<proteinExistence type="predicted"/>
<keyword evidence="2" id="KW-1185">Reference proteome</keyword>
<accession>A0A7J7MH27</accession>
<dbReference type="EMBL" id="JACGCM010001511">
    <property type="protein sequence ID" value="KAF6154177.1"/>
    <property type="molecule type" value="Genomic_DNA"/>
</dbReference>
<name>A0A7J7MH27_9MAGN</name>
<sequence>MSENFFKMMKIIGVLNTNLLAESWTLVGCGDIVAFYPKKNNLNETYHIQYHPEKSWLLDLCTTYHG</sequence>
<comment type="caution">
    <text evidence="1">The sequence shown here is derived from an EMBL/GenBank/DDBJ whole genome shotgun (WGS) entry which is preliminary data.</text>
</comment>
<dbReference type="AlphaFoldDB" id="A0A7J7MH27"/>